<gene>
    <name evidence="1" type="ORF">ACFPN9_08715</name>
</gene>
<evidence type="ECO:0000313" key="2">
    <source>
        <dbReference type="Proteomes" id="UP001596060"/>
    </source>
</evidence>
<dbReference type="Proteomes" id="UP001596060">
    <property type="component" value="Unassembled WGS sequence"/>
</dbReference>
<reference evidence="2" key="1">
    <citation type="journal article" date="2019" name="Int. J. Syst. Evol. Microbiol.">
        <title>The Global Catalogue of Microorganisms (GCM) 10K type strain sequencing project: providing services to taxonomists for standard genome sequencing and annotation.</title>
        <authorList>
            <consortium name="The Broad Institute Genomics Platform"/>
            <consortium name="The Broad Institute Genome Sequencing Center for Infectious Disease"/>
            <person name="Wu L."/>
            <person name="Ma J."/>
        </authorList>
    </citation>
    <scope>NUCLEOTIDE SEQUENCE [LARGE SCALE GENOMIC DNA]</scope>
    <source>
        <strain evidence="2">CCUG 43117</strain>
    </source>
</reference>
<dbReference type="EMBL" id="JBHSLU010000017">
    <property type="protein sequence ID" value="MFC5505338.1"/>
    <property type="molecule type" value="Genomic_DNA"/>
</dbReference>
<proteinExistence type="predicted"/>
<name>A0ABW0NZ05_9HYPH</name>
<accession>A0ABW0NZ05</accession>
<protein>
    <submittedName>
        <fullName evidence="1">Uncharacterized protein</fullName>
    </submittedName>
</protein>
<evidence type="ECO:0000313" key="1">
    <source>
        <dbReference type="EMBL" id="MFC5505338.1"/>
    </source>
</evidence>
<keyword evidence="2" id="KW-1185">Reference proteome</keyword>
<dbReference type="RefSeq" id="WP_377816426.1">
    <property type="nucleotide sequence ID" value="NZ_JBHSLU010000017.1"/>
</dbReference>
<comment type="caution">
    <text evidence="1">The sequence shown here is derived from an EMBL/GenBank/DDBJ whole genome shotgun (WGS) entry which is preliminary data.</text>
</comment>
<organism evidence="1 2">
    <name type="scientific">Bosea massiliensis</name>
    <dbReference type="NCBI Taxonomy" id="151419"/>
    <lineage>
        <taxon>Bacteria</taxon>
        <taxon>Pseudomonadati</taxon>
        <taxon>Pseudomonadota</taxon>
        <taxon>Alphaproteobacteria</taxon>
        <taxon>Hyphomicrobiales</taxon>
        <taxon>Boseaceae</taxon>
        <taxon>Bosea</taxon>
    </lineage>
</organism>
<sequence>MYVIRSMSTTDATPGNNPTPYHIYLLKPEKRVGAYWARHQIDAATFPTIDAAMAHGDLALTDKRFDVVPRRDSDVPTYWDARAGNSRARVIGNAIEH</sequence>